<keyword evidence="3" id="KW-1185">Reference proteome</keyword>
<dbReference type="InterPro" id="IPR013815">
    <property type="entry name" value="ATP_grasp_subdomain_1"/>
</dbReference>
<accession>A0ABN2AKV0</accession>
<dbReference type="SUPFAM" id="SSF51735">
    <property type="entry name" value="NAD(P)-binding Rossmann-fold domains"/>
    <property type="match status" value="1"/>
</dbReference>
<dbReference type="GO" id="GO:0016874">
    <property type="term" value="F:ligase activity"/>
    <property type="evidence" value="ECO:0007669"/>
    <property type="project" value="UniProtKB-KW"/>
</dbReference>
<evidence type="ECO:0000313" key="2">
    <source>
        <dbReference type="EMBL" id="GAA1521427.1"/>
    </source>
</evidence>
<dbReference type="SUPFAM" id="SSF56059">
    <property type="entry name" value="Glutathione synthetase ATP-binding domain-like"/>
    <property type="match status" value="1"/>
</dbReference>
<sequence length="900" mass="94141">MTTLEEPVSVATVSGWDVLAADGSVVRIRPLRADDEDALKALNHRVSDRTIYLRFFGVSRLNADEHAHHLADAGRDHAGLVAEYGGQLVGVASYELLRRGEAEMAFLLDDAVQGRGIGTLMLEQLAALAREHGIKRLLADTLAENGAMLKVFANSGFEQVRTLDSGLVELSLDTSYSARTLDRMAEREGKAEDQSLRPVLSPRAVAVIGAGRRPGGIGHEVLRNLAEGDYAGRLYAVNPYADRIADVESFASIGAVPGPVDLVVIAVPAEHVRAVLVECGRAGVAGAVILTSGFSELGAEGNREQAGILAVARQHSIRLIGPNCLGIVNTAPDVRLNATFASLAPAPGTLAIAAQSGAIGIAVLDQAGRSGLGISEFVSLGNKVDVSGNDLLLHWWHEPRTEVIGLYLESFGNPRKFGSIARTVGRTKPILVVKGGRSSGGRRAGASHTAAAATPDTAVDALFDQAGVLRMETLEELVDTARVLAGRPLPRGRRLAVIGNAGGAGVLAADAAGRFGLEVPEFSAPTQQELADAAGAVGAGNPVDLGAAASPRTIERAVRTVLDSGEVDAVLVCYAATRAGSVGDAYRAVAAAAAGTDLPVLVNSLGAPEAAPLVALEDGSRLPVFPFPESAVRALSHVVRYAEWRARPQGAVPVLNTVDRDGAQMVVRNYLRHDPTGGWIDSRHAEQLMRCAGIEVVPALQASGRSAVVAAAGSVGYPLVLKTAAEGIVHKTDVGGVVVGLTDRQAVESAYDEMVAAIGDQRVVVQAMAPKGTELVIGMVRDPLFGPVVMVGSGGVLTDLLADRRWRGLPLTDLDATEMLRSLRCAPLLAGYRGADPADEAAVVQVLHRIAWLVDAIPEIAELDINPLLAAPSGAYAVDVKLRLAPVAGPEPDWYSRRLR</sequence>
<comment type="caution">
    <text evidence="2">The sequence shown here is derived from an EMBL/GenBank/DDBJ whole genome shotgun (WGS) entry which is preliminary data.</text>
</comment>
<reference evidence="2 3" key="1">
    <citation type="journal article" date="2019" name="Int. J. Syst. Evol. Microbiol.">
        <title>The Global Catalogue of Microorganisms (GCM) 10K type strain sequencing project: providing services to taxonomists for standard genome sequencing and annotation.</title>
        <authorList>
            <consortium name="The Broad Institute Genomics Platform"/>
            <consortium name="The Broad Institute Genome Sequencing Center for Infectious Disease"/>
            <person name="Wu L."/>
            <person name="Ma J."/>
        </authorList>
    </citation>
    <scope>NUCLEOTIDE SEQUENCE [LARGE SCALE GENOMIC DNA]</scope>
    <source>
        <strain evidence="2 3">JCM 14303</strain>
    </source>
</reference>
<dbReference type="InterPro" id="IPR016102">
    <property type="entry name" value="Succinyl-CoA_synth-like"/>
</dbReference>
<dbReference type="Gene3D" id="3.30.470.20">
    <property type="entry name" value="ATP-grasp fold, B domain"/>
    <property type="match status" value="1"/>
</dbReference>
<dbReference type="PROSITE" id="PS51186">
    <property type="entry name" value="GNAT"/>
    <property type="match status" value="1"/>
</dbReference>
<dbReference type="InterPro" id="IPR003781">
    <property type="entry name" value="CoA-bd"/>
</dbReference>
<feature type="domain" description="N-acetyltransferase" evidence="1">
    <location>
        <begin position="26"/>
        <end position="175"/>
    </location>
</feature>
<proteinExistence type="predicted"/>
<keyword evidence="2" id="KW-0436">Ligase</keyword>
<dbReference type="Proteomes" id="UP001500363">
    <property type="component" value="Unassembled WGS sequence"/>
</dbReference>
<dbReference type="EMBL" id="BAAANC010000001">
    <property type="protein sequence ID" value="GAA1521427.1"/>
    <property type="molecule type" value="Genomic_DNA"/>
</dbReference>
<dbReference type="PANTHER" id="PTHR42793">
    <property type="entry name" value="COA BINDING DOMAIN CONTAINING PROTEIN"/>
    <property type="match status" value="1"/>
</dbReference>
<dbReference type="SUPFAM" id="SSF55729">
    <property type="entry name" value="Acyl-CoA N-acyltransferases (Nat)"/>
    <property type="match status" value="1"/>
</dbReference>
<gene>
    <name evidence="2" type="ORF">GCM10009741_23070</name>
</gene>
<dbReference type="InterPro" id="IPR043938">
    <property type="entry name" value="Ligase_CoA_dom"/>
</dbReference>
<dbReference type="InterPro" id="IPR032875">
    <property type="entry name" value="Succ_CoA_lig_flav_dom"/>
</dbReference>
<dbReference type="Pfam" id="PF00583">
    <property type="entry name" value="Acetyltransf_1"/>
    <property type="match status" value="1"/>
</dbReference>
<dbReference type="Gene3D" id="3.30.1490.20">
    <property type="entry name" value="ATP-grasp fold, A domain"/>
    <property type="match status" value="1"/>
</dbReference>
<organism evidence="2 3">
    <name type="scientific">Kribbella lupini</name>
    <dbReference type="NCBI Taxonomy" id="291602"/>
    <lineage>
        <taxon>Bacteria</taxon>
        <taxon>Bacillati</taxon>
        <taxon>Actinomycetota</taxon>
        <taxon>Actinomycetes</taxon>
        <taxon>Propionibacteriales</taxon>
        <taxon>Kribbellaceae</taxon>
        <taxon>Kribbella</taxon>
    </lineage>
</organism>
<dbReference type="SUPFAM" id="SSF52210">
    <property type="entry name" value="Succinyl-CoA synthetase domains"/>
    <property type="match status" value="2"/>
</dbReference>
<dbReference type="InterPro" id="IPR016181">
    <property type="entry name" value="Acyl_CoA_acyltransferase"/>
</dbReference>
<evidence type="ECO:0000259" key="1">
    <source>
        <dbReference type="PROSITE" id="PS51186"/>
    </source>
</evidence>
<dbReference type="Pfam" id="PF19045">
    <property type="entry name" value="Ligase_CoA_2"/>
    <property type="match status" value="1"/>
</dbReference>
<dbReference type="CDD" id="cd04301">
    <property type="entry name" value="NAT_SF"/>
    <property type="match status" value="1"/>
</dbReference>
<name>A0ABN2AKV0_9ACTN</name>
<protein>
    <submittedName>
        <fullName evidence="2">Bifunctional GNAT family N-acetyltransferase/acetate--CoA ligase family protein</fullName>
    </submittedName>
</protein>
<dbReference type="Gene3D" id="3.40.630.30">
    <property type="match status" value="1"/>
</dbReference>
<dbReference type="RefSeq" id="WP_344172907.1">
    <property type="nucleotide sequence ID" value="NZ_BAAANC010000001.1"/>
</dbReference>
<dbReference type="Pfam" id="PF13380">
    <property type="entry name" value="CoA_binding_2"/>
    <property type="match status" value="1"/>
</dbReference>
<dbReference type="Gene3D" id="3.40.50.720">
    <property type="entry name" value="NAD(P)-binding Rossmann-like Domain"/>
    <property type="match status" value="1"/>
</dbReference>
<dbReference type="InterPro" id="IPR036291">
    <property type="entry name" value="NAD(P)-bd_dom_sf"/>
</dbReference>
<dbReference type="InterPro" id="IPR000182">
    <property type="entry name" value="GNAT_dom"/>
</dbReference>
<dbReference type="PANTHER" id="PTHR42793:SF1">
    <property type="entry name" value="PEPTIDYL-LYSINE N-ACETYLTRANSFERASE PATZ"/>
    <property type="match status" value="1"/>
</dbReference>
<dbReference type="Gene3D" id="3.40.50.261">
    <property type="entry name" value="Succinyl-CoA synthetase domains"/>
    <property type="match status" value="2"/>
</dbReference>
<evidence type="ECO:0000313" key="3">
    <source>
        <dbReference type="Proteomes" id="UP001500363"/>
    </source>
</evidence>
<dbReference type="Pfam" id="PF13607">
    <property type="entry name" value="Succ_CoA_lig"/>
    <property type="match status" value="1"/>
</dbReference>
<dbReference type="SMART" id="SM00881">
    <property type="entry name" value="CoA_binding"/>
    <property type="match status" value="1"/>
</dbReference>
<dbReference type="Pfam" id="PF13549">
    <property type="entry name" value="ATP-grasp_5"/>
    <property type="match status" value="1"/>
</dbReference>